<name>A0A2R7Y728_9ARCH</name>
<dbReference type="FunFam" id="3.30.230.10:FF:000004">
    <property type="entry name" value="40S ribosomal protein S2"/>
    <property type="match status" value="1"/>
</dbReference>
<dbReference type="SUPFAM" id="SSF54768">
    <property type="entry name" value="dsRNA-binding domain-like"/>
    <property type="match status" value="1"/>
</dbReference>
<dbReference type="PROSITE" id="PS00585">
    <property type="entry name" value="RIBOSOMAL_S5"/>
    <property type="match status" value="1"/>
</dbReference>
<proteinExistence type="inferred from homology"/>
<dbReference type="InterPro" id="IPR013810">
    <property type="entry name" value="Ribosomal_uS5_N"/>
</dbReference>
<keyword evidence="2 8" id="KW-0699">rRNA-binding</keyword>
<dbReference type="NCBIfam" id="TIGR01020">
    <property type="entry name" value="uS5_euk_arch"/>
    <property type="match status" value="1"/>
</dbReference>
<dbReference type="InterPro" id="IPR047866">
    <property type="entry name" value="Ribosomal_uS5_arc"/>
</dbReference>
<dbReference type="PROSITE" id="PS50881">
    <property type="entry name" value="S5_DSRBD"/>
    <property type="match status" value="1"/>
</dbReference>
<dbReference type="NCBIfam" id="NF003125">
    <property type="entry name" value="PRK04044.1"/>
    <property type="match status" value="1"/>
</dbReference>
<dbReference type="GO" id="GO:0003735">
    <property type="term" value="F:structural constituent of ribosome"/>
    <property type="evidence" value="ECO:0007669"/>
    <property type="project" value="UniProtKB-UniRule"/>
</dbReference>
<dbReference type="InterPro" id="IPR014721">
    <property type="entry name" value="Ribsml_uS5_D2-typ_fold_subgr"/>
</dbReference>
<comment type="function">
    <text evidence="8">With S4 and S12 plays an important role in translational accuracy.</text>
</comment>
<comment type="domain">
    <text evidence="8">The N-terminal domain interacts with the head of the 30S subunit; the C-terminal domain interacts with the body and contacts protein S4. The interaction surface between S4 and S5 is involved in control of translational fidelity.</text>
</comment>
<feature type="domain" description="S5 DRBM" evidence="10">
    <location>
        <begin position="47"/>
        <end position="110"/>
    </location>
</feature>
<gene>
    <name evidence="8" type="primary">rps5</name>
    <name evidence="11" type="ORF">B9J98_03655</name>
</gene>
<evidence type="ECO:0000256" key="3">
    <source>
        <dbReference type="ARBA" id="ARBA00022884"/>
    </source>
</evidence>
<dbReference type="InterPro" id="IPR005324">
    <property type="entry name" value="Ribosomal_uS5_C"/>
</dbReference>
<dbReference type="Proteomes" id="UP000244066">
    <property type="component" value="Unassembled WGS sequence"/>
</dbReference>
<evidence type="ECO:0000256" key="2">
    <source>
        <dbReference type="ARBA" id="ARBA00022730"/>
    </source>
</evidence>
<dbReference type="Gene3D" id="3.30.230.10">
    <property type="match status" value="1"/>
</dbReference>
<keyword evidence="4 8" id="KW-0689">Ribosomal protein</keyword>
<dbReference type="EMBL" id="NDWU01000007">
    <property type="protein sequence ID" value="PUA32682.1"/>
    <property type="molecule type" value="Genomic_DNA"/>
</dbReference>
<dbReference type="AlphaFoldDB" id="A0A2R7Y728"/>
<evidence type="ECO:0000313" key="12">
    <source>
        <dbReference type="Proteomes" id="UP000244066"/>
    </source>
</evidence>
<evidence type="ECO:0000256" key="9">
    <source>
        <dbReference type="RuleBase" id="RU003823"/>
    </source>
</evidence>
<dbReference type="InterPro" id="IPR005711">
    <property type="entry name" value="Ribosomal_uS5_euk/arc"/>
</dbReference>
<dbReference type="Pfam" id="PF03719">
    <property type="entry name" value="Ribosomal_S5_C"/>
    <property type="match status" value="1"/>
</dbReference>
<accession>A0A2R7Y728</accession>
<dbReference type="GO" id="GO:0019843">
    <property type="term" value="F:rRNA binding"/>
    <property type="evidence" value="ECO:0007669"/>
    <property type="project" value="UniProtKB-UniRule"/>
</dbReference>
<dbReference type="Pfam" id="PF00333">
    <property type="entry name" value="Ribosomal_S5"/>
    <property type="match status" value="1"/>
</dbReference>
<evidence type="ECO:0000256" key="6">
    <source>
        <dbReference type="ARBA" id="ARBA00025844"/>
    </source>
</evidence>
<organism evidence="11 12">
    <name type="scientific">Candidatus Terraquivivens tikiterensis</name>
    <dbReference type="NCBI Taxonomy" id="1980982"/>
    <lineage>
        <taxon>Archaea</taxon>
        <taxon>Nitrososphaerota</taxon>
        <taxon>Candidatus Wolframiiraptoraceae</taxon>
        <taxon>Candidatus Terraquivivens</taxon>
    </lineage>
</organism>
<evidence type="ECO:0000259" key="10">
    <source>
        <dbReference type="PROSITE" id="PS50881"/>
    </source>
</evidence>
<dbReference type="GO" id="GO:0006412">
    <property type="term" value="P:translation"/>
    <property type="evidence" value="ECO:0007669"/>
    <property type="project" value="UniProtKB-UniRule"/>
</dbReference>
<protein>
    <recommendedName>
        <fullName evidence="7 8">Small ribosomal subunit protein uS5</fullName>
    </recommendedName>
</protein>
<keyword evidence="5 8" id="KW-0687">Ribonucleoprotein</keyword>
<comment type="caution">
    <text evidence="11">The sequence shown here is derived from an EMBL/GenBank/DDBJ whole genome shotgun (WGS) entry which is preliminary data.</text>
</comment>
<evidence type="ECO:0000256" key="5">
    <source>
        <dbReference type="ARBA" id="ARBA00023274"/>
    </source>
</evidence>
<dbReference type="InterPro" id="IPR018192">
    <property type="entry name" value="Ribosomal_uS5_N_CS"/>
</dbReference>
<dbReference type="InterPro" id="IPR020568">
    <property type="entry name" value="Ribosomal_Su5_D2-typ_SF"/>
</dbReference>
<keyword evidence="3 8" id="KW-0694">RNA-binding</keyword>
<dbReference type="InterPro" id="IPR000851">
    <property type="entry name" value="Ribosomal_uS5"/>
</dbReference>
<dbReference type="HAMAP" id="MF_01307_A">
    <property type="entry name" value="Ribosomal_uS5_A"/>
    <property type="match status" value="1"/>
</dbReference>
<dbReference type="FunFam" id="3.30.160.20:FF:000002">
    <property type="entry name" value="40S ribosomal protein S2"/>
    <property type="match status" value="1"/>
</dbReference>
<dbReference type="GO" id="GO:0022627">
    <property type="term" value="C:cytosolic small ribosomal subunit"/>
    <property type="evidence" value="ECO:0007669"/>
    <property type="project" value="TreeGrafter"/>
</dbReference>
<reference evidence="11 12" key="1">
    <citation type="submission" date="2017-04" db="EMBL/GenBank/DDBJ databases">
        <title>Draft Aigarchaeota genome from a New Zealand hot spring.</title>
        <authorList>
            <person name="Reysenbach A.-L."/>
            <person name="Donaho J.A."/>
            <person name="Gerhart J."/>
            <person name="Kelley J.F."/>
            <person name="Kouba K."/>
            <person name="Podar M."/>
            <person name="Stott M."/>
        </authorList>
    </citation>
    <scope>NUCLEOTIDE SEQUENCE [LARGE SCALE GENOMIC DNA]</scope>
    <source>
        <strain evidence="11">NZ13_MG1</strain>
    </source>
</reference>
<comment type="subunit">
    <text evidence="6 8">Part of the 30S ribosomal subunit. Contacts protein S4.</text>
</comment>
<evidence type="ECO:0000256" key="4">
    <source>
        <dbReference type="ARBA" id="ARBA00022980"/>
    </source>
</evidence>
<comment type="similarity">
    <text evidence="1 8 9">Belongs to the universal ribosomal protein uS5 family.</text>
</comment>
<dbReference type="PANTHER" id="PTHR13718:SF4">
    <property type="entry name" value="40S RIBOSOMAL PROTEIN S2"/>
    <property type="match status" value="1"/>
</dbReference>
<evidence type="ECO:0000256" key="8">
    <source>
        <dbReference type="HAMAP-Rule" id="MF_01307"/>
    </source>
</evidence>
<evidence type="ECO:0000256" key="1">
    <source>
        <dbReference type="ARBA" id="ARBA00008945"/>
    </source>
</evidence>
<evidence type="ECO:0000256" key="7">
    <source>
        <dbReference type="ARBA" id="ARBA00035255"/>
    </source>
</evidence>
<dbReference type="Gene3D" id="3.30.160.20">
    <property type="match status" value="1"/>
</dbReference>
<sequence>MSEAEWVPKTELGRLVRDGKITSIDEIFSNHYKITEPQIVDILLPNLEQEVLDIKLVQKQTDAGEKRRYKAIVVVGNRDGYVGIGTGKSVHIVPAIEKAINQAKLNIIPVRRGCGSWECACNEPHSLETRVEGKYGSVRITLIPAPKGLGIVAGEMQKAVLEMAGIKDCWTRSYGETRTTLSVVGATYMALKNTNKIVLPSLWKTV</sequence>
<dbReference type="PANTHER" id="PTHR13718">
    <property type="entry name" value="RIBOSOMAL S SUBUNIT"/>
    <property type="match status" value="1"/>
</dbReference>
<dbReference type="SUPFAM" id="SSF54211">
    <property type="entry name" value="Ribosomal protein S5 domain 2-like"/>
    <property type="match status" value="1"/>
</dbReference>
<evidence type="ECO:0000313" key="11">
    <source>
        <dbReference type="EMBL" id="PUA32682.1"/>
    </source>
</evidence>